<reference evidence="4 5" key="1">
    <citation type="submission" date="2020-08" db="EMBL/GenBank/DDBJ databases">
        <title>A Genomic Blueprint of the Chicken Gut Microbiome.</title>
        <authorList>
            <person name="Gilroy R."/>
            <person name="Ravi A."/>
            <person name="Getino M."/>
            <person name="Pursley I."/>
            <person name="Horton D.L."/>
            <person name="Alikhan N.-F."/>
            <person name="Baker D."/>
            <person name="Gharbi K."/>
            <person name="Hall N."/>
            <person name="Watson M."/>
            <person name="Adriaenssens E.M."/>
            <person name="Foster-Nyarko E."/>
            <person name="Jarju S."/>
            <person name="Secka A."/>
            <person name="Antonio M."/>
            <person name="Oren A."/>
            <person name="Chaudhuri R."/>
            <person name="La Ragione R.M."/>
            <person name="Hildebrand F."/>
            <person name="Pallen M.J."/>
        </authorList>
    </citation>
    <scope>NUCLEOTIDE SEQUENCE [LARGE SCALE GENOMIC DNA]</scope>
    <source>
        <strain evidence="4 5">Sa3CVN1</strain>
    </source>
</reference>
<dbReference type="Pfam" id="PF01784">
    <property type="entry name" value="DUF34_NIF3"/>
    <property type="match status" value="1"/>
</dbReference>
<dbReference type="NCBIfam" id="TIGR00486">
    <property type="entry name" value="YbgI_SA1388"/>
    <property type="match status" value="1"/>
</dbReference>
<sequence>MTTKVRDIIKEMEIIAPPFLKESYDNIGLMVGEEEKLVKKVLLALDCTKEVINEAKENQIDLIITHHPLFFKKPNRIVREDLQGWKVIELIKSDISLYSSHTNLDSAKGGINEKIVKMLGFSHSTLIEKSSIKGYEDSGIGRFIELNEELSVEVFIKKIKESLNIENMRGVIANKSIKRIAIINGSGQDFFGKALALGADCIVTGDTSYHFALDYKELGVTILDPGHFSTEWIVFLDVMKKLKSKFNDVKFISSKVSKDPYSFL</sequence>
<proteinExistence type="inferred from homology"/>
<gene>
    <name evidence="4" type="ORF">H9661_00240</name>
</gene>
<evidence type="ECO:0000256" key="3">
    <source>
        <dbReference type="ARBA" id="ARBA00022723"/>
    </source>
</evidence>
<evidence type="ECO:0000313" key="4">
    <source>
        <dbReference type="EMBL" id="MBD7909769.1"/>
    </source>
</evidence>
<dbReference type="Proteomes" id="UP000627781">
    <property type="component" value="Unassembled WGS sequence"/>
</dbReference>
<evidence type="ECO:0000256" key="2">
    <source>
        <dbReference type="ARBA" id="ARBA00022112"/>
    </source>
</evidence>
<evidence type="ECO:0000256" key="1">
    <source>
        <dbReference type="ARBA" id="ARBA00006964"/>
    </source>
</evidence>
<keyword evidence="5" id="KW-1185">Reference proteome</keyword>
<dbReference type="InterPro" id="IPR036069">
    <property type="entry name" value="DUF34/NIF3_sf"/>
</dbReference>
<comment type="similarity">
    <text evidence="1">Belongs to the GTP cyclohydrolase I type 2/NIF3 family.</text>
</comment>
<dbReference type="PANTHER" id="PTHR13799">
    <property type="entry name" value="NGG1 INTERACTING FACTOR 3"/>
    <property type="match status" value="1"/>
</dbReference>
<dbReference type="RefSeq" id="WP_143314671.1">
    <property type="nucleotide sequence ID" value="NZ_JACSRA010000001.1"/>
</dbReference>
<dbReference type="PANTHER" id="PTHR13799:SF14">
    <property type="entry name" value="GTP CYCLOHYDROLASE 1 TYPE 2 HOMOLOG"/>
    <property type="match status" value="1"/>
</dbReference>
<protein>
    <recommendedName>
        <fullName evidence="2">GTP cyclohydrolase 1 type 2 homolog</fullName>
    </recommendedName>
</protein>
<accession>A0ABR8PNL2</accession>
<dbReference type="EMBL" id="JACSRA010000001">
    <property type="protein sequence ID" value="MBD7909769.1"/>
    <property type="molecule type" value="Genomic_DNA"/>
</dbReference>
<organism evidence="4 5">
    <name type="scientific">Clostridium cibarium</name>
    <dbReference type="NCBI Taxonomy" id="2762247"/>
    <lineage>
        <taxon>Bacteria</taxon>
        <taxon>Bacillati</taxon>
        <taxon>Bacillota</taxon>
        <taxon>Clostridia</taxon>
        <taxon>Eubacteriales</taxon>
        <taxon>Clostridiaceae</taxon>
        <taxon>Clostridium</taxon>
    </lineage>
</organism>
<comment type="caution">
    <text evidence="4">The sequence shown here is derived from an EMBL/GenBank/DDBJ whole genome shotgun (WGS) entry which is preliminary data.</text>
</comment>
<dbReference type="SUPFAM" id="SSF102705">
    <property type="entry name" value="NIF3 (NGG1p interacting factor 3)-like"/>
    <property type="match status" value="1"/>
</dbReference>
<evidence type="ECO:0000313" key="5">
    <source>
        <dbReference type="Proteomes" id="UP000627781"/>
    </source>
</evidence>
<name>A0ABR8PNL2_9CLOT</name>
<dbReference type="Gene3D" id="3.40.1390.30">
    <property type="entry name" value="NIF3 (NGG1p interacting factor 3)-like"/>
    <property type="match status" value="2"/>
</dbReference>
<dbReference type="InterPro" id="IPR002678">
    <property type="entry name" value="DUF34/NIF3"/>
</dbReference>
<keyword evidence="3" id="KW-0479">Metal-binding</keyword>